<dbReference type="SUPFAM" id="SSF55347">
    <property type="entry name" value="Glyceraldehyde-3-phosphate dehydrogenase-like, C-terminal domain"/>
    <property type="match status" value="1"/>
</dbReference>
<dbReference type="EMBL" id="JBITLV010000001">
    <property type="protein sequence ID" value="MFI7586404.1"/>
    <property type="molecule type" value="Genomic_DNA"/>
</dbReference>
<dbReference type="Gene3D" id="3.30.360.10">
    <property type="entry name" value="Dihydrodipicolinate Reductase, domain 2"/>
    <property type="match status" value="1"/>
</dbReference>
<evidence type="ECO:0000313" key="6">
    <source>
        <dbReference type="Proteomes" id="UP001612915"/>
    </source>
</evidence>
<sequence length="344" mass="36735">MGLVGFGSGGRLFHAPLIDGADGCELAGVVTSSPERQAEVRELGVPAFETLADLLESGAVDAVTISTPAATHVSLVQQAIAAGVPVVSDKPFALDRTSAREAVEAAEAAGVLLSVYQNRRWDSDFRTLQSLVDAGRLGEVLRFESRFERLSAPDKPVGLAGGGLLLDFGAHLVDQALVLLGPAVTVYAEVSTRTDAPQPRAGRHPLEDDWFIALEHESGARSHLAGSWWHPAPGPRFRVVGTQAAYVVRELMDGQESALKAGFSPVDVPGWLEEPEMAWGRLQYGGAVEIVPSERGRWDLFYELWGAAVRGQGPVPVDPWDAVRALEVIDAARLSAAQGRVVRL</sequence>
<dbReference type="InterPro" id="IPR051317">
    <property type="entry name" value="Gfo/Idh/MocA_oxidoreduct"/>
</dbReference>
<protein>
    <submittedName>
        <fullName evidence="5">Gfo/Idh/MocA family oxidoreductase</fullName>
    </submittedName>
</protein>
<accession>A0ABW8AJ73</accession>
<reference evidence="5 6" key="1">
    <citation type="submission" date="2024-10" db="EMBL/GenBank/DDBJ databases">
        <title>The Natural Products Discovery Center: Release of the First 8490 Sequenced Strains for Exploring Actinobacteria Biosynthetic Diversity.</title>
        <authorList>
            <person name="Kalkreuter E."/>
            <person name="Kautsar S.A."/>
            <person name="Yang D."/>
            <person name="Bader C.D."/>
            <person name="Teijaro C.N."/>
            <person name="Fluegel L."/>
            <person name="Davis C.M."/>
            <person name="Simpson J.R."/>
            <person name="Lauterbach L."/>
            <person name="Steele A.D."/>
            <person name="Gui C."/>
            <person name="Meng S."/>
            <person name="Li G."/>
            <person name="Viehrig K."/>
            <person name="Ye F."/>
            <person name="Su P."/>
            <person name="Kiefer A.F."/>
            <person name="Nichols A."/>
            <person name="Cepeda A.J."/>
            <person name="Yan W."/>
            <person name="Fan B."/>
            <person name="Jiang Y."/>
            <person name="Adhikari A."/>
            <person name="Zheng C.-J."/>
            <person name="Schuster L."/>
            <person name="Cowan T.M."/>
            <person name="Smanski M.J."/>
            <person name="Chevrette M.G."/>
            <person name="De Carvalho L.P.S."/>
            <person name="Shen B."/>
        </authorList>
    </citation>
    <scope>NUCLEOTIDE SEQUENCE [LARGE SCALE GENOMIC DNA]</scope>
    <source>
        <strain evidence="5 6">NPDC049639</strain>
    </source>
</reference>
<name>A0ABW8AJ73_9ACTN</name>
<evidence type="ECO:0000256" key="2">
    <source>
        <dbReference type="ARBA" id="ARBA00023002"/>
    </source>
</evidence>
<dbReference type="Gene3D" id="3.40.50.720">
    <property type="entry name" value="NAD(P)-binding Rossmann-like Domain"/>
    <property type="match status" value="1"/>
</dbReference>
<organism evidence="5 6">
    <name type="scientific">Spongisporangium articulatum</name>
    <dbReference type="NCBI Taxonomy" id="3362603"/>
    <lineage>
        <taxon>Bacteria</taxon>
        <taxon>Bacillati</taxon>
        <taxon>Actinomycetota</taxon>
        <taxon>Actinomycetes</taxon>
        <taxon>Kineosporiales</taxon>
        <taxon>Kineosporiaceae</taxon>
        <taxon>Spongisporangium</taxon>
    </lineage>
</organism>
<evidence type="ECO:0000259" key="4">
    <source>
        <dbReference type="Pfam" id="PF22725"/>
    </source>
</evidence>
<dbReference type="PANTHER" id="PTHR43708">
    <property type="entry name" value="CONSERVED EXPRESSED OXIDOREDUCTASE (EUROFUNG)"/>
    <property type="match status" value="1"/>
</dbReference>
<evidence type="ECO:0000259" key="3">
    <source>
        <dbReference type="Pfam" id="PF01408"/>
    </source>
</evidence>
<gene>
    <name evidence="5" type="ORF">ACIB24_04955</name>
</gene>
<dbReference type="SUPFAM" id="SSF51735">
    <property type="entry name" value="NAD(P)-binding Rossmann-fold domains"/>
    <property type="match status" value="1"/>
</dbReference>
<proteinExistence type="inferred from homology"/>
<evidence type="ECO:0000256" key="1">
    <source>
        <dbReference type="ARBA" id="ARBA00010928"/>
    </source>
</evidence>
<dbReference type="RefSeq" id="WP_398275984.1">
    <property type="nucleotide sequence ID" value="NZ_JBITLV010000001.1"/>
</dbReference>
<feature type="domain" description="GFO/IDH/MocA-like oxidoreductase" evidence="4">
    <location>
        <begin position="125"/>
        <end position="246"/>
    </location>
</feature>
<comment type="caution">
    <text evidence="5">The sequence shown here is derived from an EMBL/GenBank/DDBJ whole genome shotgun (WGS) entry which is preliminary data.</text>
</comment>
<feature type="domain" description="Gfo/Idh/MocA-like oxidoreductase N-terminal" evidence="3">
    <location>
        <begin position="2"/>
        <end position="116"/>
    </location>
</feature>
<dbReference type="InterPro" id="IPR055170">
    <property type="entry name" value="GFO_IDH_MocA-like_dom"/>
</dbReference>
<evidence type="ECO:0000313" key="5">
    <source>
        <dbReference type="EMBL" id="MFI7586404.1"/>
    </source>
</evidence>
<keyword evidence="6" id="KW-1185">Reference proteome</keyword>
<dbReference type="Pfam" id="PF01408">
    <property type="entry name" value="GFO_IDH_MocA"/>
    <property type="match status" value="1"/>
</dbReference>
<dbReference type="InterPro" id="IPR000683">
    <property type="entry name" value="Gfo/Idh/MocA-like_OxRdtase_N"/>
</dbReference>
<comment type="similarity">
    <text evidence="1">Belongs to the Gfo/Idh/MocA family.</text>
</comment>
<dbReference type="InterPro" id="IPR036291">
    <property type="entry name" value="NAD(P)-bd_dom_sf"/>
</dbReference>
<keyword evidence="2" id="KW-0560">Oxidoreductase</keyword>
<dbReference type="Proteomes" id="UP001612915">
    <property type="component" value="Unassembled WGS sequence"/>
</dbReference>
<dbReference type="Pfam" id="PF22725">
    <property type="entry name" value="GFO_IDH_MocA_C3"/>
    <property type="match status" value="1"/>
</dbReference>
<dbReference type="PANTHER" id="PTHR43708:SF5">
    <property type="entry name" value="CONSERVED EXPRESSED OXIDOREDUCTASE (EUROFUNG)-RELATED"/>
    <property type="match status" value="1"/>
</dbReference>